<organism evidence="2 3">
    <name type="scientific">Fontimonas thermophila</name>
    <dbReference type="NCBI Taxonomy" id="1076937"/>
    <lineage>
        <taxon>Bacteria</taxon>
        <taxon>Pseudomonadati</taxon>
        <taxon>Pseudomonadota</taxon>
        <taxon>Gammaproteobacteria</taxon>
        <taxon>Nevskiales</taxon>
        <taxon>Nevskiaceae</taxon>
        <taxon>Fontimonas</taxon>
    </lineage>
</organism>
<dbReference type="PANTHER" id="PTHR33525">
    <property type="match status" value="1"/>
</dbReference>
<feature type="domain" description="HDOD" evidence="1">
    <location>
        <begin position="22"/>
        <end position="209"/>
    </location>
</feature>
<dbReference type="Proteomes" id="UP000199771">
    <property type="component" value="Unassembled WGS sequence"/>
</dbReference>
<dbReference type="SUPFAM" id="SSF109604">
    <property type="entry name" value="HD-domain/PDEase-like"/>
    <property type="match status" value="1"/>
</dbReference>
<dbReference type="PANTHER" id="PTHR33525:SF3">
    <property type="entry name" value="RIBONUCLEASE Y"/>
    <property type="match status" value="1"/>
</dbReference>
<dbReference type="EMBL" id="FOOC01000003">
    <property type="protein sequence ID" value="SFF39611.1"/>
    <property type="molecule type" value="Genomic_DNA"/>
</dbReference>
<dbReference type="PROSITE" id="PS51833">
    <property type="entry name" value="HDOD"/>
    <property type="match status" value="1"/>
</dbReference>
<dbReference type="AlphaFoldDB" id="A0A1I2IGD7"/>
<protein>
    <submittedName>
        <fullName evidence="2">HD-like signal output (HDOD) domain, no enzymatic activity</fullName>
    </submittedName>
</protein>
<sequence>MPIEDRFYRIVVDALTHDRLTLPTPPEVALRLRQLLQDENVSSSRLAAEIQRDPAIAVRLVRIANSAALRTGTRVENVQQAVMRLGFAYTRILVDGLALEQMYRAPHPLLADRLTRCWRESVEVAALSRAIAAECTMLPPDVAMLAGLVHRVGVLPILRLAETHAAALASPQVFDEVVEALSPRIGRLVLQAWHFPDALVEVPAAWPDFTRRHEAAPDYADVVAVAVLRIRRARDPVRHAVDPAMVSAYARLDLEPDFDLGGAGPLANAYADSLELLQAA</sequence>
<accession>A0A1I2IGD7</accession>
<dbReference type="InterPro" id="IPR052340">
    <property type="entry name" value="RNase_Y/CdgJ"/>
</dbReference>
<dbReference type="Gene3D" id="1.10.3210.10">
    <property type="entry name" value="Hypothetical protein af1432"/>
    <property type="match status" value="1"/>
</dbReference>
<reference evidence="2 3" key="1">
    <citation type="submission" date="2016-10" db="EMBL/GenBank/DDBJ databases">
        <authorList>
            <person name="de Groot N.N."/>
        </authorList>
    </citation>
    <scope>NUCLEOTIDE SEQUENCE [LARGE SCALE GENOMIC DNA]</scope>
    <source>
        <strain evidence="2 3">DSM 23609</strain>
    </source>
</reference>
<evidence type="ECO:0000313" key="3">
    <source>
        <dbReference type="Proteomes" id="UP000199771"/>
    </source>
</evidence>
<evidence type="ECO:0000259" key="1">
    <source>
        <dbReference type="PROSITE" id="PS51833"/>
    </source>
</evidence>
<proteinExistence type="predicted"/>
<dbReference type="OrthoDB" id="598113at2"/>
<dbReference type="STRING" id="1076937.SAMN04488120_103189"/>
<dbReference type="InterPro" id="IPR013976">
    <property type="entry name" value="HDOD"/>
</dbReference>
<name>A0A1I2IGD7_9GAMM</name>
<keyword evidence="3" id="KW-1185">Reference proteome</keyword>
<evidence type="ECO:0000313" key="2">
    <source>
        <dbReference type="EMBL" id="SFF39611.1"/>
    </source>
</evidence>
<dbReference type="Pfam" id="PF08668">
    <property type="entry name" value="HDOD"/>
    <property type="match status" value="1"/>
</dbReference>
<dbReference type="RefSeq" id="WP_091532261.1">
    <property type="nucleotide sequence ID" value="NZ_FOOC01000003.1"/>
</dbReference>
<gene>
    <name evidence="2" type="ORF">SAMN04488120_103189</name>
</gene>